<keyword evidence="6" id="KW-0460">Magnesium</keyword>
<sequence length="398" mass="45144">MDSIEAKVKRLLNGETVDEDIDGPIDCDYTLEHQIKELASKGVETSLSQDFRPIVGQTVTYIAAAVVFNDADEVLMMQEAKSRYAGQWYLPAGRVDPNEQIIDAVKREVLEETGLLFEPLTLILVESSQANWFRFTYTGRIVGGQLKTVAQADSESLQACWVSDIGSLSLRSADCLRLIDFGRQYRENREVWHKSQFTAIRPHHQMLLRLVCAVRRKENNRFHVLVSEKPSPHLPVCELNPSRSLHAALKRFMQSIFSAEKLPEHRPFGVLSVEHNGIPGKEHDGLCLTVLVVCKVPLEESVPTQEYTWLQVEPELEGLLMNMDQMFETIEVDLDAKELIHKYSQPPVFVPQFTAGLDPQLKALITEVVIQSFAAFTTEEDIKRAHGSHVPQWHRMDS</sequence>
<dbReference type="CDD" id="cd04671">
    <property type="entry name" value="NUDIX_8DGDPP_Nudt18"/>
    <property type="match status" value="1"/>
</dbReference>
<feature type="domain" description="Nudix hydrolase" evidence="8">
    <location>
        <begin position="58"/>
        <end position="191"/>
    </location>
</feature>
<accession>A0A7R9LBG5</accession>
<evidence type="ECO:0000256" key="7">
    <source>
        <dbReference type="ARBA" id="ARBA00023211"/>
    </source>
</evidence>
<dbReference type="EMBL" id="OC915076">
    <property type="protein sequence ID" value="CAD7638506.1"/>
    <property type="molecule type" value="Genomic_DNA"/>
</dbReference>
<evidence type="ECO:0000256" key="3">
    <source>
        <dbReference type="ARBA" id="ARBA00005582"/>
    </source>
</evidence>
<evidence type="ECO:0000256" key="2">
    <source>
        <dbReference type="ARBA" id="ARBA00001946"/>
    </source>
</evidence>
<comment type="cofactor">
    <cofactor evidence="2">
        <name>Mg(2+)</name>
        <dbReference type="ChEBI" id="CHEBI:18420"/>
    </cofactor>
</comment>
<reference evidence="9" key="1">
    <citation type="submission" date="2020-11" db="EMBL/GenBank/DDBJ databases">
        <authorList>
            <person name="Tran Van P."/>
        </authorList>
    </citation>
    <scope>NUCLEOTIDE SEQUENCE</scope>
</reference>
<dbReference type="InterPro" id="IPR020084">
    <property type="entry name" value="NUDIX_hydrolase_CS"/>
</dbReference>
<evidence type="ECO:0000256" key="5">
    <source>
        <dbReference type="ARBA" id="ARBA00022801"/>
    </source>
</evidence>
<dbReference type="GO" id="GO:0046872">
    <property type="term" value="F:metal ion binding"/>
    <property type="evidence" value="ECO:0007669"/>
    <property type="project" value="UniProtKB-KW"/>
</dbReference>
<proteinExistence type="inferred from homology"/>
<dbReference type="EMBL" id="CAJPVJ010000251">
    <property type="protein sequence ID" value="CAG2161832.1"/>
    <property type="molecule type" value="Genomic_DNA"/>
</dbReference>
<evidence type="ECO:0000256" key="1">
    <source>
        <dbReference type="ARBA" id="ARBA00001936"/>
    </source>
</evidence>
<dbReference type="GO" id="GO:0044715">
    <property type="term" value="F:8-oxo-dGDP phosphatase activity"/>
    <property type="evidence" value="ECO:0007669"/>
    <property type="project" value="TreeGrafter"/>
</dbReference>
<dbReference type="Pfam" id="PF00293">
    <property type="entry name" value="NUDIX"/>
    <property type="match status" value="1"/>
</dbReference>
<dbReference type="InterPro" id="IPR015797">
    <property type="entry name" value="NUDIX_hydrolase-like_dom_sf"/>
</dbReference>
<name>A0A7R9LBG5_9ACAR</name>
<keyword evidence="10" id="KW-1185">Reference proteome</keyword>
<gene>
    <name evidence="9" type="ORF">ONB1V03_LOCUS1433</name>
</gene>
<evidence type="ECO:0000313" key="9">
    <source>
        <dbReference type="EMBL" id="CAD7638506.1"/>
    </source>
</evidence>
<dbReference type="InterPro" id="IPR000086">
    <property type="entry name" value="NUDIX_hydrolase_dom"/>
</dbReference>
<dbReference type="PROSITE" id="PS00893">
    <property type="entry name" value="NUDIX_BOX"/>
    <property type="match status" value="1"/>
</dbReference>
<keyword evidence="7" id="KW-0464">Manganese</keyword>
<dbReference type="AlphaFoldDB" id="A0A7R9LBG5"/>
<dbReference type="InterPro" id="IPR042970">
    <property type="entry name" value="NUDT18_NUDIX"/>
</dbReference>
<keyword evidence="4" id="KW-0479">Metal-binding</keyword>
<evidence type="ECO:0000256" key="4">
    <source>
        <dbReference type="ARBA" id="ARBA00022723"/>
    </source>
</evidence>
<dbReference type="GO" id="GO:0044716">
    <property type="term" value="F:8-oxo-GDP phosphatase activity"/>
    <property type="evidence" value="ECO:0007669"/>
    <property type="project" value="TreeGrafter"/>
</dbReference>
<dbReference type="SUPFAM" id="SSF55811">
    <property type="entry name" value="Nudix"/>
    <property type="match status" value="1"/>
</dbReference>
<evidence type="ECO:0000313" key="10">
    <source>
        <dbReference type="Proteomes" id="UP000728032"/>
    </source>
</evidence>
<evidence type="ECO:0000259" key="8">
    <source>
        <dbReference type="PROSITE" id="PS51462"/>
    </source>
</evidence>
<keyword evidence="5" id="KW-0378">Hydrolase</keyword>
<evidence type="ECO:0000256" key="6">
    <source>
        <dbReference type="ARBA" id="ARBA00022842"/>
    </source>
</evidence>
<comment type="similarity">
    <text evidence="3">Belongs to the Nudix hydrolase family.</text>
</comment>
<dbReference type="PANTHER" id="PTHR22769:SF56">
    <property type="entry name" value="8-OXO-DGDP PHOSPHATASE NUDT18"/>
    <property type="match status" value="1"/>
</dbReference>
<dbReference type="Gene3D" id="3.90.79.10">
    <property type="entry name" value="Nucleoside Triphosphate Pyrophosphohydrolase"/>
    <property type="match status" value="1"/>
</dbReference>
<dbReference type="Proteomes" id="UP000728032">
    <property type="component" value="Unassembled WGS sequence"/>
</dbReference>
<dbReference type="OrthoDB" id="10005910at2759"/>
<comment type="cofactor">
    <cofactor evidence="1">
        <name>Mn(2+)</name>
        <dbReference type="ChEBI" id="CHEBI:29035"/>
    </cofactor>
</comment>
<protein>
    <recommendedName>
        <fullName evidence="8">Nudix hydrolase domain-containing protein</fullName>
    </recommendedName>
</protein>
<organism evidence="9">
    <name type="scientific">Oppiella nova</name>
    <dbReference type="NCBI Taxonomy" id="334625"/>
    <lineage>
        <taxon>Eukaryota</taxon>
        <taxon>Metazoa</taxon>
        <taxon>Ecdysozoa</taxon>
        <taxon>Arthropoda</taxon>
        <taxon>Chelicerata</taxon>
        <taxon>Arachnida</taxon>
        <taxon>Acari</taxon>
        <taxon>Acariformes</taxon>
        <taxon>Sarcoptiformes</taxon>
        <taxon>Oribatida</taxon>
        <taxon>Brachypylina</taxon>
        <taxon>Oppioidea</taxon>
        <taxon>Oppiidae</taxon>
        <taxon>Oppiella</taxon>
    </lineage>
</organism>
<dbReference type="PROSITE" id="PS51462">
    <property type="entry name" value="NUDIX"/>
    <property type="match status" value="1"/>
</dbReference>
<dbReference type="PANTHER" id="PTHR22769">
    <property type="entry name" value="MUTT/NUDIX HYDROLASE"/>
    <property type="match status" value="1"/>
</dbReference>